<dbReference type="EMBL" id="CP138858">
    <property type="protein sequence ID" value="WPJ95297.1"/>
    <property type="molecule type" value="Genomic_DNA"/>
</dbReference>
<evidence type="ECO:0000313" key="3">
    <source>
        <dbReference type="EMBL" id="WPJ95297.1"/>
    </source>
</evidence>
<organism evidence="3 4">
    <name type="scientific">Coraliomargarita algicola</name>
    <dbReference type="NCBI Taxonomy" id="3092156"/>
    <lineage>
        <taxon>Bacteria</taxon>
        <taxon>Pseudomonadati</taxon>
        <taxon>Verrucomicrobiota</taxon>
        <taxon>Opitutia</taxon>
        <taxon>Puniceicoccales</taxon>
        <taxon>Coraliomargaritaceae</taxon>
        <taxon>Coraliomargarita</taxon>
    </lineage>
</organism>
<evidence type="ECO:0000313" key="4">
    <source>
        <dbReference type="Proteomes" id="UP001324993"/>
    </source>
</evidence>
<protein>
    <submittedName>
        <fullName evidence="3">NUDIX hydrolase</fullName>
        <ecNumber evidence="3">3.6.-.-</ecNumber>
    </submittedName>
</protein>
<dbReference type="InterPro" id="IPR020476">
    <property type="entry name" value="Nudix_hydrolase"/>
</dbReference>
<reference evidence="3 4" key="1">
    <citation type="submission" date="2023-11" db="EMBL/GenBank/DDBJ databases">
        <title>Coraliomargarita sp. nov., isolated from marine algae.</title>
        <authorList>
            <person name="Lee J.K."/>
            <person name="Baek J.H."/>
            <person name="Kim J.M."/>
            <person name="Choi D.G."/>
            <person name="Jeon C.O."/>
        </authorList>
    </citation>
    <scope>NUCLEOTIDE SEQUENCE [LARGE SCALE GENOMIC DNA]</scope>
    <source>
        <strain evidence="3 4">J2-16</strain>
    </source>
</reference>
<proteinExistence type="predicted"/>
<evidence type="ECO:0000256" key="1">
    <source>
        <dbReference type="ARBA" id="ARBA00022801"/>
    </source>
</evidence>
<dbReference type="Gene3D" id="3.90.79.10">
    <property type="entry name" value="Nucleoside Triphosphate Pyrophosphohydrolase"/>
    <property type="match status" value="1"/>
</dbReference>
<dbReference type="InterPro" id="IPR000086">
    <property type="entry name" value="NUDIX_hydrolase_dom"/>
</dbReference>
<dbReference type="Pfam" id="PF00293">
    <property type="entry name" value="NUDIX"/>
    <property type="match status" value="1"/>
</dbReference>
<gene>
    <name evidence="3" type="ORF">SH580_17900</name>
</gene>
<dbReference type="CDD" id="cd03424">
    <property type="entry name" value="NUDIX_ADPRase_Nudt5_UGPPase_Nudt14"/>
    <property type="match status" value="1"/>
</dbReference>
<dbReference type="PANTHER" id="PTHR11839">
    <property type="entry name" value="UDP/ADP-SUGAR PYROPHOSPHATASE"/>
    <property type="match status" value="1"/>
</dbReference>
<dbReference type="SUPFAM" id="SSF55811">
    <property type="entry name" value="Nudix"/>
    <property type="match status" value="1"/>
</dbReference>
<dbReference type="RefSeq" id="WP_319832189.1">
    <property type="nucleotide sequence ID" value="NZ_CP138858.1"/>
</dbReference>
<accession>A0ABZ0RGY1</accession>
<name>A0ABZ0RGY1_9BACT</name>
<sequence length="188" mass="21348">MTASLSGQEPPRWEIVNDRLLNACQVWDLRERRYRHPKTGKEGDFYYLDSRDWVIVVARTVAGELVLIRQFRWGSDELSWELPGGIIDAGEDVVTAGLRELQEETGYAAKSGRLIGRARPNPAILNNFCHVVLAEDVELSASGTDWDEHEEIEVRALPEATVMQWVREFKIGHALALNGLLFYQLDKA</sequence>
<keyword evidence="4" id="KW-1185">Reference proteome</keyword>
<dbReference type="GO" id="GO:0016787">
    <property type="term" value="F:hydrolase activity"/>
    <property type="evidence" value="ECO:0007669"/>
    <property type="project" value="UniProtKB-KW"/>
</dbReference>
<dbReference type="PROSITE" id="PS51462">
    <property type="entry name" value="NUDIX"/>
    <property type="match status" value="1"/>
</dbReference>
<dbReference type="EC" id="3.6.-.-" evidence="3"/>
<evidence type="ECO:0000259" key="2">
    <source>
        <dbReference type="PROSITE" id="PS51462"/>
    </source>
</evidence>
<dbReference type="Proteomes" id="UP001324993">
    <property type="component" value="Chromosome"/>
</dbReference>
<dbReference type="PANTHER" id="PTHR11839:SF1">
    <property type="entry name" value="ADP-SUGAR PYROPHOSPHATASE"/>
    <property type="match status" value="1"/>
</dbReference>
<dbReference type="PRINTS" id="PR00502">
    <property type="entry name" value="NUDIXFAMILY"/>
</dbReference>
<dbReference type="InterPro" id="IPR015797">
    <property type="entry name" value="NUDIX_hydrolase-like_dom_sf"/>
</dbReference>
<keyword evidence="1 3" id="KW-0378">Hydrolase</keyword>
<feature type="domain" description="Nudix hydrolase" evidence="2">
    <location>
        <begin position="48"/>
        <end position="179"/>
    </location>
</feature>